<evidence type="ECO:0000313" key="2">
    <source>
        <dbReference type="Proteomes" id="UP000031967"/>
    </source>
</evidence>
<accession>A0ABR5ALU1</accession>
<sequence length="552" mass="63585">MSTAMSSFEQRRKEIVRHMALRAVQLPLNEYEIWFDRDIRDNYYYASYLLAFAVDNGFSSESEREAALRKAEAVLLAVLKVQDRDPASGTYGHFPLQLRPSPQEARPHPLPAELMGSLMAYFYQTYRPHLSEALQSAFETALYHLYRSPYYKKELRDFNHHEAKYTAAKLIFGHLYDDRQLLEDGRRSLRLTLERLEARGMSEYGCLPWFWHWVQAFSCAKRLAGLPAVRDDLDRMLQWLWKERCAFYLKGAWVGARSRSWPHDIPRDSNVAFDYVQFGDFPLPDDFARTEYAGFLFDEAPERERRAAANRSVPAEVMKLIAKKDEAGTGEKLLHSYAYITPSYAVGGVWERFDEFDNEQHRWDVAFPVTNRPAVNHAYFFHPGNMYSAGDLRHQSKYMEIVPYRNAVLALYPIPPEQDDEIVGVLPPGEWIQQPRALFGRVDGVYVSVYLMQDCELEERSDRIAVFSKGRPNAAVVEVIGAGEGRELGIGDDVRAFAAHMRAKPPLFSSGATLQIDYVTCHGDRLTLQYRQQEGPQALLNGRPFDWSKYAP</sequence>
<name>A0ABR5ALU1_9BACL</name>
<reference evidence="1 2" key="1">
    <citation type="submission" date="2014-12" db="EMBL/GenBank/DDBJ databases">
        <title>Draft genome sequence of Paenibacillus kamchatkensis strain B-2647.</title>
        <authorList>
            <person name="Karlyshev A.V."/>
            <person name="Kudryashova E.B."/>
        </authorList>
    </citation>
    <scope>NUCLEOTIDE SEQUENCE [LARGE SCALE GENOMIC DNA]</scope>
    <source>
        <strain evidence="1 2">VKM B-2647</strain>
    </source>
</reference>
<organism evidence="1 2">
    <name type="scientific">Gordoniibacillus kamchatkensis</name>
    <dbReference type="NCBI Taxonomy" id="1590651"/>
    <lineage>
        <taxon>Bacteria</taxon>
        <taxon>Bacillati</taxon>
        <taxon>Bacillota</taxon>
        <taxon>Bacilli</taxon>
        <taxon>Bacillales</taxon>
        <taxon>Paenibacillaceae</taxon>
        <taxon>Gordoniibacillus</taxon>
    </lineage>
</organism>
<gene>
    <name evidence="1" type="ORF">SD70_07655</name>
</gene>
<dbReference type="InterPro" id="IPR008929">
    <property type="entry name" value="Chondroitin_lyas"/>
</dbReference>
<dbReference type="Proteomes" id="UP000031967">
    <property type="component" value="Unassembled WGS sequence"/>
</dbReference>
<comment type="caution">
    <text evidence="1">The sequence shown here is derived from an EMBL/GenBank/DDBJ whole genome shotgun (WGS) entry which is preliminary data.</text>
</comment>
<evidence type="ECO:0000313" key="1">
    <source>
        <dbReference type="EMBL" id="KIL41322.1"/>
    </source>
</evidence>
<dbReference type="EMBL" id="JXAK01000010">
    <property type="protein sequence ID" value="KIL41322.1"/>
    <property type="molecule type" value="Genomic_DNA"/>
</dbReference>
<dbReference type="SUPFAM" id="SSF48230">
    <property type="entry name" value="Chondroitin AC/alginate lyase"/>
    <property type="match status" value="1"/>
</dbReference>
<proteinExistence type="predicted"/>
<protein>
    <submittedName>
        <fullName evidence="1">Uncharacterized protein</fullName>
    </submittedName>
</protein>
<keyword evidence="2" id="KW-1185">Reference proteome</keyword>